<keyword evidence="1" id="KW-0812">Transmembrane</keyword>
<evidence type="ECO:0000313" key="2">
    <source>
        <dbReference type="EMBL" id="KAK0747828.1"/>
    </source>
</evidence>
<protein>
    <submittedName>
        <fullName evidence="2">Uncharacterized protein</fullName>
    </submittedName>
</protein>
<gene>
    <name evidence="2" type="ORF">B0T21DRAFT_355212</name>
</gene>
<organism evidence="2 3">
    <name type="scientific">Apiosordaria backusii</name>
    <dbReference type="NCBI Taxonomy" id="314023"/>
    <lineage>
        <taxon>Eukaryota</taxon>
        <taxon>Fungi</taxon>
        <taxon>Dikarya</taxon>
        <taxon>Ascomycota</taxon>
        <taxon>Pezizomycotina</taxon>
        <taxon>Sordariomycetes</taxon>
        <taxon>Sordariomycetidae</taxon>
        <taxon>Sordariales</taxon>
        <taxon>Lasiosphaeriaceae</taxon>
        <taxon>Apiosordaria</taxon>
    </lineage>
</organism>
<feature type="transmembrane region" description="Helical" evidence="1">
    <location>
        <begin position="21"/>
        <end position="38"/>
    </location>
</feature>
<keyword evidence="3" id="KW-1185">Reference proteome</keyword>
<reference evidence="2" key="1">
    <citation type="submission" date="2023-06" db="EMBL/GenBank/DDBJ databases">
        <title>Genome-scale phylogeny and comparative genomics of the fungal order Sordariales.</title>
        <authorList>
            <consortium name="Lawrence Berkeley National Laboratory"/>
            <person name="Hensen N."/>
            <person name="Bonometti L."/>
            <person name="Westerberg I."/>
            <person name="Brannstrom I.O."/>
            <person name="Guillou S."/>
            <person name="Cros-Aarteil S."/>
            <person name="Calhoun S."/>
            <person name="Haridas S."/>
            <person name="Kuo A."/>
            <person name="Mondo S."/>
            <person name="Pangilinan J."/>
            <person name="Riley R."/>
            <person name="Labutti K."/>
            <person name="Andreopoulos B."/>
            <person name="Lipzen A."/>
            <person name="Chen C."/>
            <person name="Yanf M."/>
            <person name="Daum C."/>
            <person name="Ng V."/>
            <person name="Clum A."/>
            <person name="Steindorff A."/>
            <person name="Ohm R."/>
            <person name="Martin F."/>
            <person name="Silar P."/>
            <person name="Natvig D."/>
            <person name="Lalanne C."/>
            <person name="Gautier V."/>
            <person name="Ament-Velasquez S.L."/>
            <person name="Kruys A."/>
            <person name="Hutchinson M.I."/>
            <person name="Powell A.J."/>
            <person name="Barry K."/>
            <person name="Miller A.N."/>
            <person name="Grigoriev I.V."/>
            <person name="Debuchy R."/>
            <person name="Gladieux P."/>
            <person name="Thoren M.H."/>
            <person name="Johannesson H."/>
        </authorList>
    </citation>
    <scope>NUCLEOTIDE SEQUENCE</scope>
    <source>
        <strain evidence="2">CBS 540.89</strain>
    </source>
</reference>
<dbReference type="Proteomes" id="UP001172159">
    <property type="component" value="Unassembled WGS sequence"/>
</dbReference>
<dbReference type="EMBL" id="JAUKTV010000001">
    <property type="protein sequence ID" value="KAK0747828.1"/>
    <property type="molecule type" value="Genomic_DNA"/>
</dbReference>
<evidence type="ECO:0000313" key="3">
    <source>
        <dbReference type="Proteomes" id="UP001172159"/>
    </source>
</evidence>
<proteinExistence type="predicted"/>
<evidence type="ECO:0000256" key="1">
    <source>
        <dbReference type="SAM" id="Phobius"/>
    </source>
</evidence>
<accession>A0AA40EYE4</accession>
<name>A0AA40EYE4_9PEZI</name>
<keyword evidence="1" id="KW-1133">Transmembrane helix</keyword>
<comment type="caution">
    <text evidence="2">The sequence shown here is derived from an EMBL/GenBank/DDBJ whole genome shotgun (WGS) entry which is preliminary data.</text>
</comment>
<sequence length="60" mass="6420">MGLNLETSISCALRSNATPKTWFLAPAAALPGILFVIGNRCCCCKHRISVHCRVSEAVMG</sequence>
<dbReference type="AlphaFoldDB" id="A0AA40EYE4"/>
<keyword evidence="1" id="KW-0472">Membrane</keyword>